<accession>A0A3N7HLZ6</accession>
<evidence type="ECO:0000256" key="3">
    <source>
        <dbReference type="PROSITE-ProRule" id="PRU00339"/>
    </source>
</evidence>
<dbReference type="PANTHER" id="PTHR44858">
    <property type="entry name" value="TETRATRICOPEPTIDE REPEAT PROTEIN 6"/>
    <property type="match status" value="1"/>
</dbReference>
<proteinExistence type="predicted"/>
<evidence type="ECO:0000256" key="2">
    <source>
        <dbReference type="ARBA" id="ARBA00022803"/>
    </source>
</evidence>
<protein>
    <recommendedName>
        <fullName evidence="7">Tetratricopeptide repeat protein</fullName>
    </recommendedName>
</protein>
<dbReference type="AlphaFoldDB" id="A0A3N7HLZ6"/>
<dbReference type="RefSeq" id="WP_124541903.1">
    <property type="nucleotide sequence ID" value="NZ_QUSW01000005.1"/>
</dbReference>
<reference evidence="5 6" key="1">
    <citation type="submission" date="2018-08" db="EMBL/GenBank/DDBJ databases">
        <authorList>
            <person name="Khan S.A."/>
            <person name="Jeon C.O."/>
            <person name="Chun B.H."/>
            <person name="Jeong S.E."/>
        </authorList>
    </citation>
    <scope>NUCLEOTIDE SEQUENCE [LARGE SCALE GENOMIC DNA]</scope>
    <source>
        <strain evidence="5 6">S-16</strain>
    </source>
</reference>
<keyword evidence="1" id="KW-0677">Repeat</keyword>
<keyword evidence="4" id="KW-0732">Signal</keyword>
<feature type="signal peptide" evidence="4">
    <location>
        <begin position="1"/>
        <end position="22"/>
    </location>
</feature>
<dbReference type="SUPFAM" id="SSF74653">
    <property type="entry name" value="TolA/TonB C-terminal domain"/>
    <property type="match status" value="1"/>
</dbReference>
<evidence type="ECO:0008006" key="7">
    <source>
        <dbReference type="Google" id="ProtNLM"/>
    </source>
</evidence>
<dbReference type="SMART" id="SM00028">
    <property type="entry name" value="TPR"/>
    <property type="match status" value="3"/>
</dbReference>
<comment type="caution">
    <text evidence="5">The sequence shown here is derived from an EMBL/GenBank/DDBJ whole genome shotgun (WGS) entry which is preliminary data.</text>
</comment>
<sequence length="388" mass="42104">MTSCSRTLTCFSFLLFAAAADASDVPPIQRVAAPGGGTCEYGAPEVPRSIQAMTGFRSATVTGRVDIVANSPPAAVVIEHSSGFTELDEAVLVAMRKIRCQSPAAKPQMFSALQTFVFNLDFAGGIPVTAESARLFAGLGRYFDGLHMPAEADAAYADAIRANPQYALTYSYRADLRERNGQLAEALADLDEAIRLDPQYAWALRQRAGLRLKMGDADGAEADRKLAMTLMPRVNENWTVGRLLFNAHDFKHAAASLRRAVRDRPDNAYPVIWSYVASMRADDAGRAADELNADIGRLDAKAWPYPVISHLQGRLSADALLAAARGADDAQRAERVCEANFYMAQKELIGQHEQAAQPLLEAARRDCPKTFIEYTAAVAALDRMSSAK</sequence>
<keyword evidence="2 3" id="KW-0802">TPR repeat</keyword>
<evidence type="ECO:0000256" key="1">
    <source>
        <dbReference type="ARBA" id="ARBA00022737"/>
    </source>
</evidence>
<dbReference type="InterPro" id="IPR050498">
    <property type="entry name" value="Ycf3"/>
</dbReference>
<dbReference type="InterPro" id="IPR011990">
    <property type="entry name" value="TPR-like_helical_dom_sf"/>
</dbReference>
<feature type="repeat" description="TPR" evidence="3">
    <location>
        <begin position="167"/>
        <end position="200"/>
    </location>
</feature>
<dbReference type="InterPro" id="IPR019734">
    <property type="entry name" value="TPR_rpt"/>
</dbReference>
<evidence type="ECO:0000313" key="5">
    <source>
        <dbReference type="EMBL" id="RQP23157.1"/>
    </source>
</evidence>
<organism evidence="5 6">
    <name type="scientific">Piscinibacter terrae</name>
    <dbReference type="NCBI Taxonomy" id="2496871"/>
    <lineage>
        <taxon>Bacteria</taxon>
        <taxon>Pseudomonadati</taxon>
        <taxon>Pseudomonadota</taxon>
        <taxon>Betaproteobacteria</taxon>
        <taxon>Burkholderiales</taxon>
        <taxon>Sphaerotilaceae</taxon>
        <taxon>Piscinibacter</taxon>
    </lineage>
</organism>
<dbReference type="Proteomes" id="UP000267464">
    <property type="component" value="Unassembled WGS sequence"/>
</dbReference>
<dbReference type="PANTHER" id="PTHR44858:SF1">
    <property type="entry name" value="UDP-N-ACETYLGLUCOSAMINE--PEPTIDE N-ACETYLGLUCOSAMINYLTRANSFERASE SPINDLY-RELATED"/>
    <property type="match status" value="1"/>
</dbReference>
<evidence type="ECO:0000313" key="6">
    <source>
        <dbReference type="Proteomes" id="UP000267464"/>
    </source>
</evidence>
<keyword evidence="6" id="KW-1185">Reference proteome</keyword>
<dbReference type="Gene3D" id="1.25.40.10">
    <property type="entry name" value="Tetratricopeptide repeat domain"/>
    <property type="match status" value="2"/>
</dbReference>
<name>A0A3N7HLZ6_9BURK</name>
<evidence type="ECO:0000256" key="4">
    <source>
        <dbReference type="SAM" id="SignalP"/>
    </source>
</evidence>
<dbReference type="PROSITE" id="PS50005">
    <property type="entry name" value="TPR"/>
    <property type="match status" value="1"/>
</dbReference>
<dbReference type="SUPFAM" id="SSF48452">
    <property type="entry name" value="TPR-like"/>
    <property type="match status" value="2"/>
</dbReference>
<gene>
    <name evidence="5" type="ORF">DZC73_18755</name>
</gene>
<dbReference type="EMBL" id="QUSW01000005">
    <property type="protein sequence ID" value="RQP23157.1"/>
    <property type="molecule type" value="Genomic_DNA"/>
</dbReference>
<dbReference type="OrthoDB" id="509324at2"/>
<feature type="chain" id="PRO_5017958043" description="Tetratricopeptide repeat protein" evidence="4">
    <location>
        <begin position="23"/>
        <end position="388"/>
    </location>
</feature>
<reference evidence="5 6" key="2">
    <citation type="submission" date="2018-12" db="EMBL/GenBank/DDBJ databases">
        <title>Rhizobacter gummiphilus sp. nov., a rubber-degrading bacterium isolated from the soil of a botanical garden in Japan.</title>
        <authorList>
            <person name="Shunsuke S.S."/>
        </authorList>
    </citation>
    <scope>NUCLEOTIDE SEQUENCE [LARGE SCALE GENOMIC DNA]</scope>
    <source>
        <strain evidence="5 6">S-16</strain>
    </source>
</reference>